<protein>
    <submittedName>
        <fullName evidence="2">Uncharacterized protein</fullName>
    </submittedName>
</protein>
<dbReference type="SUPFAM" id="SSF52309">
    <property type="entry name" value="N-(deoxy)ribosyltransferase-like"/>
    <property type="match status" value="1"/>
</dbReference>
<gene>
    <name evidence="2" type="ORF">OHA22_18490</name>
</gene>
<proteinExistence type="predicted"/>
<feature type="compositionally biased region" description="Polar residues" evidence="1">
    <location>
        <begin position="322"/>
        <end position="338"/>
    </location>
</feature>
<sequence length="338" mass="38090">MLRPRPLGSLDRTAVDGGPAERQRDGRVSGGPEAWVRTLQRSAGNAAVARAIGQARGQQAAVQTAVQTVVQRKWPGPNAADRHHTDDPTAHPEWAMYRTLMTDAGFSANVVENLWSLLVGGLREQETINSASADPSLTRTERRLRREGNDWYQQAIEMLRENSGFTTPRMALWSGGFDVCKYAQSKGYTPMEFTRAGKVFNELEFHRNWGLQGPLWNALSKFYAAQATGPVHIFLRSYSPDSVLIGQEVPQLRQLQRIHPEVELIWHPLYTDEQGRIREVSRDRELVDDAPYATRDTCVAVLYDYLMYRHDEGNGHAARSYQEMQTDLSKNVNPGPSK</sequence>
<reference evidence="2" key="1">
    <citation type="submission" date="2022-10" db="EMBL/GenBank/DDBJ databases">
        <title>The complete genomes of actinobacterial strains from the NBC collection.</title>
        <authorList>
            <person name="Joergensen T.S."/>
            <person name="Alvarez Arevalo M."/>
            <person name="Sterndorff E.B."/>
            <person name="Faurdal D."/>
            <person name="Vuksanovic O."/>
            <person name="Mourched A.-S."/>
            <person name="Charusanti P."/>
            <person name="Shaw S."/>
            <person name="Blin K."/>
            <person name="Weber T."/>
        </authorList>
    </citation>
    <scope>NUCLEOTIDE SEQUENCE</scope>
    <source>
        <strain evidence="2">NBC_00093</strain>
    </source>
</reference>
<dbReference type="AlphaFoldDB" id="A0AAU2A1D2"/>
<feature type="region of interest" description="Disordered" evidence="1">
    <location>
        <begin position="1"/>
        <end position="31"/>
    </location>
</feature>
<feature type="region of interest" description="Disordered" evidence="1">
    <location>
        <begin position="318"/>
        <end position="338"/>
    </location>
</feature>
<organism evidence="2">
    <name type="scientific">Streptomyces sp. NBC_00093</name>
    <dbReference type="NCBI Taxonomy" id="2975649"/>
    <lineage>
        <taxon>Bacteria</taxon>
        <taxon>Bacillati</taxon>
        <taxon>Actinomycetota</taxon>
        <taxon>Actinomycetes</taxon>
        <taxon>Kitasatosporales</taxon>
        <taxon>Streptomycetaceae</taxon>
        <taxon>Streptomyces</taxon>
    </lineage>
</organism>
<evidence type="ECO:0000256" key="1">
    <source>
        <dbReference type="SAM" id="MobiDB-lite"/>
    </source>
</evidence>
<evidence type="ECO:0000313" key="2">
    <source>
        <dbReference type="EMBL" id="WTT17385.1"/>
    </source>
</evidence>
<name>A0AAU2A1D2_9ACTN</name>
<dbReference type="EMBL" id="CP108222">
    <property type="protein sequence ID" value="WTT17385.1"/>
    <property type="molecule type" value="Genomic_DNA"/>
</dbReference>
<accession>A0AAU2A1D2</accession>